<comment type="similarity">
    <text evidence="1">Belongs to the HSBP1 family.</text>
</comment>
<dbReference type="GO" id="GO:0005634">
    <property type="term" value="C:nucleus"/>
    <property type="evidence" value="ECO:0007669"/>
    <property type="project" value="TreeGrafter"/>
</dbReference>
<evidence type="ECO:0008006" key="5">
    <source>
        <dbReference type="Google" id="ProtNLM"/>
    </source>
</evidence>
<evidence type="ECO:0000313" key="4">
    <source>
        <dbReference type="Proteomes" id="UP000722485"/>
    </source>
</evidence>
<organism evidence="3 4">
    <name type="scientific">Cylindrodendrum hubeiense</name>
    <dbReference type="NCBI Taxonomy" id="595255"/>
    <lineage>
        <taxon>Eukaryota</taxon>
        <taxon>Fungi</taxon>
        <taxon>Dikarya</taxon>
        <taxon>Ascomycota</taxon>
        <taxon>Pezizomycotina</taxon>
        <taxon>Sordariomycetes</taxon>
        <taxon>Hypocreomycetidae</taxon>
        <taxon>Hypocreales</taxon>
        <taxon>Nectriaceae</taxon>
        <taxon>Cylindrodendrum</taxon>
    </lineage>
</organism>
<evidence type="ECO:0000313" key="3">
    <source>
        <dbReference type="EMBL" id="KAF7542240.1"/>
    </source>
</evidence>
<dbReference type="PANTHER" id="PTHR19424">
    <property type="entry name" value="HEAT SHOCK FACTOR BINDING PROTEIN 1"/>
    <property type="match status" value="1"/>
</dbReference>
<dbReference type="PANTHER" id="PTHR19424:SF0">
    <property type="entry name" value="HEAT SHOCK FACTOR BINDING PROTEIN 1"/>
    <property type="match status" value="1"/>
</dbReference>
<dbReference type="GO" id="GO:0070370">
    <property type="term" value="P:cellular heat acclimation"/>
    <property type="evidence" value="ECO:0007669"/>
    <property type="project" value="TreeGrafter"/>
</dbReference>
<dbReference type="OrthoDB" id="4159489at2759"/>
<dbReference type="Proteomes" id="UP000722485">
    <property type="component" value="Unassembled WGS sequence"/>
</dbReference>
<reference evidence="3" key="1">
    <citation type="submission" date="2020-03" db="EMBL/GenBank/DDBJ databases">
        <title>Draft Genome Sequence of Cylindrodendrum hubeiense.</title>
        <authorList>
            <person name="Buettner E."/>
            <person name="Kellner H."/>
        </authorList>
    </citation>
    <scope>NUCLEOTIDE SEQUENCE</scope>
    <source>
        <strain evidence="3">IHI 201604</strain>
    </source>
</reference>
<feature type="compositionally biased region" description="Basic and acidic residues" evidence="2">
    <location>
        <begin position="15"/>
        <end position="24"/>
    </location>
</feature>
<dbReference type="AlphaFoldDB" id="A0A9P5L3P1"/>
<protein>
    <recommendedName>
        <fullName evidence="5">Heat shock factor binding protein 1</fullName>
    </recommendedName>
</protein>
<dbReference type="EMBL" id="JAANBB010000466">
    <property type="protein sequence ID" value="KAF7542240.1"/>
    <property type="molecule type" value="Genomic_DNA"/>
</dbReference>
<sequence length="78" mass="8340">MASNPETPTPGLTKAETEPEDARADVTAAVEELLNTLSNKFAGVSSEIFAKMDDMSERLDKLEAALKDNQAKDAGSQK</sequence>
<evidence type="ECO:0000256" key="2">
    <source>
        <dbReference type="SAM" id="MobiDB-lite"/>
    </source>
</evidence>
<evidence type="ECO:0000256" key="1">
    <source>
        <dbReference type="ARBA" id="ARBA00006349"/>
    </source>
</evidence>
<keyword evidence="4" id="KW-1185">Reference proteome</keyword>
<dbReference type="GO" id="GO:0003714">
    <property type="term" value="F:transcription corepressor activity"/>
    <property type="evidence" value="ECO:0007669"/>
    <property type="project" value="InterPro"/>
</dbReference>
<gene>
    <name evidence="3" type="ORF">G7Z17_g11751</name>
</gene>
<dbReference type="InterPro" id="IPR009643">
    <property type="entry name" value="HS1-bd"/>
</dbReference>
<feature type="region of interest" description="Disordered" evidence="2">
    <location>
        <begin position="1"/>
        <end position="24"/>
    </location>
</feature>
<comment type="caution">
    <text evidence="3">The sequence shown here is derived from an EMBL/GenBank/DDBJ whole genome shotgun (WGS) entry which is preliminary data.</text>
</comment>
<name>A0A9P5L3P1_9HYPO</name>
<dbReference type="GO" id="GO:0005829">
    <property type="term" value="C:cytosol"/>
    <property type="evidence" value="ECO:0007669"/>
    <property type="project" value="TreeGrafter"/>
</dbReference>
<dbReference type="Gene3D" id="1.20.5.430">
    <property type="match status" value="1"/>
</dbReference>
<proteinExistence type="inferred from homology"/>
<dbReference type="Pfam" id="PF06825">
    <property type="entry name" value="HSBP1"/>
    <property type="match status" value="1"/>
</dbReference>
<accession>A0A9P5L3P1</accession>